<dbReference type="InterPro" id="IPR014833">
    <property type="entry name" value="TnsA_N"/>
</dbReference>
<dbReference type="Proteomes" id="UP000615455">
    <property type="component" value="Unassembled WGS sequence"/>
</dbReference>
<dbReference type="InterPro" id="IPR036388">
    <property type="entry name" value="WH-like_DNA-bd_sf"/>
</dbReference>
<evidence type="ECO:0000313" key="4">
    <source>
        <dbReference type="Proteomes" id="UP000615455"/>
    </source>
</evidence>
<comment type="caution">
    <text evidence="3">The sequence shown here is derived from an EMBL/GenBank/DDBJ whole genome shotgun (WGS) entry which is preliminary data.</text>
</comment>
<dbReference type="Gene3D" id="3.40.1350.10">
    <property type="match status" value="1"/>
</dbReference>
<dbReference type="SUPFAM" id="SSF46785">
    <property type="entry name" value="Winged helix' DNA-binding domain"/>
    <property type="match status" value="1"/>
</dbReference>
<name>A0ABQ1F019_9BACL</name>
<keyword evidence="4" id="KW-1185">Reference proteome</keyword>
<dbReference type="Pfam" id="PF08721">
    <property type="entry name" value="Tn7_Tnp_TnsA_C"/>
    <property type="match status" value="1"/>
</dbReference>
<feature type="domain" description="TnsA endonuclease N-terminal" evidence="2">
    <location>
        <begin position="77"/>
        <end position="169"/>
    </location>
</feature>
<dbReference type="CDD" id="cd22362">
    <property type="entry name" value="TnsA_endonuclease-like"/>
    <property type="match status" value="1"/>
</dbReference>
<dbReference type="EMBL" id="BMHE01000027">
    <property type="protein sequence ID" value="GFZ94043.1"/>
    <property type="molecule type" value="Genomic_DNA"/>
</dbReference>
<dbReference type="InterPro" id="IPR011856">
    <property type="entry name" value="tRNA_endonuc-like_dom_sf"/>
</dbReference>
<dbReference type="Gene3D" id="1.10.10.10">
    <property type="entry name" value="Winged helix-like DNA-binding domain superfamily/Winged helix DNA-binding domain"/>
    <property type="match status" value="1"/>
</dbReference>
<accession>A0ABQ1F019</accession>
<dbReference type="SUPFAM" id="SSF52980">
    <property type="entry name" value="Restriction endonuclease-like"/>
    <property type="match status" value="1"/>
</dbReference>
<evidence type="ECO:0000313" key="3">
    <source>
        <dbReference type="EMBL" id="GFZ94043.1"/>
    </source>
</evidence>
<dbReference type="Pfam" id="PF08722">
    <property type="entry name" value="Tn7_TnsA-like_N"/>
    <property type="match status" value="1"/>
</dbReference>
<evidence type="ECO:0000259" key="2">
    <source>
        <dbReference type="Pfam" id="PF08722"/>
    </source>
</evidence>
<organism evidence="3 4">
    <name type="scientific">Paenibacillus marchantiophytorum</name>
    <dbReference type="NCBI Taxonomy" id="1619310"/>
    <lineage>
        <taxon>Bacteria</taxon>
        <taxon>Bacillati</taxon>
        <taxon>Bacillota</taxon>
        <taxon>Bacilli</taxon>
        <taxon>Bacillales</taxon>
        <taxon>Paenibacillaceae</taxon>
        <taxon>Paenibacillus</taxon>
    </lineage>
</organism>
<dbReference type="InterPro" id="IPR036390">
    <property type="entry name" value="WH_DNA-bd_sf"/>
</dbReference>
<gene>
    <name evidence="3" type="ORF">GCM10008018_45630</name>
</gene>
<dbReference type="RefSeq" id="WP_189015330.1">
    <property type="nucleotide sequence ID" value="NZ_BMHE01000027.1"/>
</dbReference>
<proteinExistence type="predicted"/>
<evidence type="ECO:0000259" key="1">
    <source>
        <dbReference type="Pfam" id="PF08721"/>
    </source>
</evidence>
<sequence>MSKRQRKTTQIVIDKRIKEGRGKGHFTDYKPWLTIHDVPSQGVVTRILGWKTGRLHHYFSEHFELAHHYQMEWALNCADIREQFPLLPLEKTLFIADKLGIKHPVDPKTKHPIVMTTDMLLSVQKEDDIRFVAHTIKPKSKLNKRVLEKFEIEKRFFKDSGIDWALITEAQINYELVKNVEWLHSAKGLDGNQISKQLITELEPMLYKAIQKEEMPLAKTTLQFDESEGLDQGTCMFVVRHLIANRFWGVDMNKRIVPTLQPLKVYKNKVDGGIGYGIIR</sequence>
<feature type="domain" description="TnsA endonuclease C-terminal" evidence="1">
    <location>
        <begin position="171"/>
        <end position="252"/>
    </location>
</feature>
<dbReference type="InterPro" id="IPR011335">
    <property type="entry name" value="Restrct_endonuc-II-like"/>
</dbReference>
<dbReference type="InterPro" id="IPR014832">
    <property type="entry name" value="TnsA_C"/>
</dbReference>
<protein>
    <submittedName>
        <fullName evidence="3">Transposase</fullName>
    </submittedName>
</protein>
<reference evidence="4" key="1">
    <citation type="journal article" date="2019" name="Int. J. Syst. Evol. Microbiol.">
        <title>The Global Catalogue of Microorganisms (GCM) 10K type strain sequencing project: providing services to taxonomists for standard genome sequencing and annotation.</title>
        <authorList>
            <consortium name="The Broad Institute Genomics Platform"/>
            <consortium name="The Broad Institute Genome Sequencing Center for Infectious Disease"/>
            <person name="Wu L."/>
            <person name="Ma J."/>
        </authorList>
    </citation>
    <scope>NUCLEOTIDE SEQUENCE [LARGE SCALE GENOMIC DNA]</scope>
    <source>
        <strain evidence="4">CGMCC 1.15043</strain>
    </source>
</reference>